<sequence length="510" mass="57198">MSRPPAPLDPSLQTPLVKNASIASRDIFVEQTVSVLRSSAVFFLKRHTSQMIQIEASKLPSEILSSCHAALLTSKLEGPLKITRQDVVDAETFAKNVGIRWEKVLRRRGYAEWADTVNSQTTAFSLFTQANASTTSQLASSPSVAPAETEGNEFVTVDAALSSTRRHHPDCDGSGNASQHISTMTDLNSDKCSSVKNTIEEIDGLMENLDSEELRVRHGYNWNAINEAVIRNEKRLYIFQKDTDQEDDECEIVPKSLIEAGTNDANASQRGRAVRFEERQLNTTCKDILLSTNVNVARVLGKKRKRREKLQIDVNEGSEVIKGRLPSNIGEMQWNWQEILDDISISEQHKLLESCIHPRLSDQQSGLTICGALRPYGSTHLWEQTYHQEKGHNDTSAKRTLRKAAKERAGTRTFEKKGDINEETEGKTNTSKAKWTEDCTDNNETSSTLQLHDKADQDDPAVQQELRHWLELDLGECAVEMPCSNAEEGNSDMQSKRILAFRSLELALRF</sequence>
<gene>
    <name evidence="2" type="ORF">ACHAWO_008455</name>
</gene>
<proteinExistence type="predicted"/>
<evidence type="ECO:0000256" key="1">
    <source>
        <dbReference type="SAM" id="MobiDB-lite"/>
    </source>
</evidence>
<feature type="region of interest" description="Disordered" evidence="1">
    <location>
        <begin position="419"/>
        <end position="445"/>
    </location>
</feature>
<evidence type="ECO:0000313" key="3">
    <source>
        <dbReference type="Proteomes" id="UP001530400"/>
    </source>
</evidence>
<name>A0ABD3QG50_9STRA</name>
<organism evidence="2 3">
    <name type="scientific">Cyclotella atomus</name>
    <dbReference type="NCBI Taxonomy" id="382360"/>
    <lineage>
        <taxon>Eukaryota</taxon>
        <taxon>Sar</taxon>
        <taxon>Stramenopiles</taxon>
        <taxon>Ochrophyta</taxon>
        <taxon>Bacillariophyta</taxon>
        <taxon>Coscinodiscophyceae</taxon>
        <taxon>Thalassiosirophycidae</taxon>
        <taxon>Stephanodiscales</taxon>
        <taxon>Stephanodiscaceae</taxon>
        <taxon>Cyclotella</taxon>
    </lineage>
</organism>
<dbReference type="Proteomes" id="UP001530400">
    <property type="component" value="Unassembled WGS sequence"/>
</dbReference>
<reference evidence="2 3" key="1">
    <citation type="submission" date="2024-10" db="EMBL/GenBank/DDBJ databases">
        <title>Updated reference genomes for cyclostephanoid diatoms.</title>
        <authorList>
            <person name="Roberts W.R."/>
            <person name="Alverson A.J."/>
        </authorList>
    </citation>
    <scope>NUCLEOTIDE SEQUENCE [LARGE SCALE GENOMIC DNA]</scope>
    <source>
        <strain evidence="2 3">AJA010-31</strain>
    </source>
</reference>
<accession>A0ABD3QG50</accession>
<dbReference type="AlphaFoldDB" id="A0ABD3QG50"/>
<evidence type="ECO:0000313" key="2">
    <source>
        <dbReference type="EMBL" id="KAL3799344.1"/>
    </source>
</evidence>
<dbReference type="EMBL" id="JALLPJ020000190">
    <property type="protein sequence ID" value="KAL3799344.1"/>
    <property type="molecule type" value="Genomic_DNA"/>
</dbReference>
<comment type="caution">
    <text evidence="2">The sequence shown here is derived from an EMBL/GenBank/DDBJ whole genome shotgun (WGS) entry which is preliminary data.</text>
</comment>
<keyword evidence="3" id="KW-1185">Reference proteome</keyword>
<protein>
    <submittedName>
        <fullName evidence="2">Uncharacterized protein</fullName>
    </submittedName>
</protein>